<evidence type="ECO:0000256" key="6">
    <source>
        <dbReference type="ARBA" id="ARBA00023136"/>
    </source>
</evidence>
<proteinExistence type="predicted"/>
<evidence type="ECO:0000313" key="10">
    <source>
        <dbReference type="Proteomes" id="UP001151834"/>
    </source>
</evidence>
<evidence type="ECO:0000259" key="8">
    <source>
        <dbReference type="PROSITE" id="PS50850"/>
    </source>
</evidence>
<feature type="transmembrane region" description="Helical" evidence="7">
    <location>
        <begin position="81"/>
        <end position="102"/>
    </location>
</feature>
<comment type="caution">
    <text evidence="9">The sequence shown here is derived from an EMBL/GenBank/DDBJ whole genome shotgun (WGS) entry which is preliminary data.</text>
</comment>
<dbReference type="Proteomes" id="UP001151834">
    <property type="component" value="Unassembled WGS sequence"/>
</dbReference>
<feature type="transmembrane region" description="Helical" evidence="7">
    <location>
        <begin position="57"/>
        <end position="75"/>
    </location>
</feature>
<evidence type="ECO:0000256" key="1">
    <source>
        <dbReference type="ARBA" id="ARBA00004651"/>
    </source>
</evidence>
<reference evidence="9" key="2">
    <citation type="journal article" date="2023" name="Front Nutr">
        <title>Lactiplantibacillus pentosus P2020 protects the hyperuricemia and renal inflammation in mice.</title>
        <authorList>
            <person name="Wang Z."/>
            <person name="Song L."/>
            <person name="Li X."/>
            <person name="Xiao Y."/>
            <person name="Huang Y."/>
            <person name="Zhang Y."/>
            <person name="Li J."/>
            <person name="Li M."/>
            <person name="Ren Z."/>
        </authorList>
    </citation>
    <scope>NUCLEOTIDE SEQUENCE</scope>
    <source>
        <strain evidence="9">P2000</strain>
    </source>
</reference>
<feature type="transmembrane region" description="Helical" evidence="7">
    <location>
        <begin position="114"/>
        <end position="133"/>
    </location>
</feature>
<comment type="subcellular location">
    <subcellularLocation>
        <location evidence="1">Cell membrane</location>
        <topology evidence="1">Multi-pass membrane protein</topology>
    </subcellularLocation>
</comment>
<evidence type="ECO:0000256" key="2">
    <source>
        <dbReference type="ARBA" id="ARBA00022448"/>
    </source>
</evidence>
<dbReference type="InterPro" id="IPR020846">
    <property type="entry name" value="MFS_dom"/>
</dbReference>
<dbReference type="EMBL" id="JAPEQV010000002">
    <property type="protein sequence ID" value="MDF2311629.1"/>
    <property type="molecule type" value="Genomic_DNA"/>
</dbReference>
<sequence>MVNMVIGPVLGLNIIWTRGTLHASAVVYSLAQALFIIGVVAGSILINFVKTTFKTKLLLALTTMTVAVTFMVLTHSIGTTLIAMMVIGMAGGFVNVSLFTLIQLKTPGKLLGRVNGAMMSCTNISMPIGIALGGVITRYVGIATVFIIGSAITLVALLAMSRVTLNEA</sequence>
<dbReference type="PANTHER" id="PTHR23513:SF6">
    <property type="entry name" value="MAJOR FACILITATOR SUPERFAMILY ASSOCIATED DOMAIN-CONTAINING PROTEIN"/>
    <property type="match status" value="1"/>
</dbReference>
<name>A0AAX6LAQ0_LACPE</name>
<dbReference type="Gene3D" id="1.20.1250.20">
    <property type="entry name" value="MFS general substrate transporter like domains"/>
    <property type="match status" value="1"/>
</dbReference>
<keyword evidence="4 7" id="KW-0812">Transmembrane</keyword>
<dbReference type="InterPro" id="IPR036259">
    <property type="entry name" value="MFS_trans_sf"/>
</dbReference>
<evidence type="ECO:0000256" key="3">
    <source>
        <dbReference type="ARBA" id="ARBA00022475"/>
    </source>
</evidence>
<evidence type="ECO:0000313" key="9">
    <source>
        <dbReference type="EMBL" id="MDF2311629.1"/>
    </source>
</evidence>
<keyword evidence="2" id="KW-0813">Transport</keyword>
<dbReference type="SUPFAM" id="SSF103473">
    <property type="entry name" value="MFS general substrate transporter"/>
    <property type="match status" value="1"/>
</dbReference>
<keyword evidence="3" id="KW-1003">Cell membrane</keyword>
<dbReference type="PANTHER" id="PTHR23513">
    <property type="entry name" value="INTEGRAL MEMBRANE EFFLUX PROTEIN-RELATED"/>
    <property type="match status" value="1"/>
</dbReference>
<protein>
    <submittedName>
        <fullName evidence="9">MFS transporter</fullName>
    </submittedName>
</protein>
<organism evidence="9 10">
    <name type="scientific">Lactiplantibacillus pentosus</name>
    <name type="common">Lactobacillus pentosus</name>
    <dbReference type="NCBI Taxonomy" id="1589"/>
    <lineage>
        <taxon>Bacteria</taxon>
        <taxon>Bacillati</taxon>
        <taxon>Bacillota</taxon>
        <taxon>Bacilli</taxon>
        <taxon>Lactobacillales</taxon>
        <taxon>Lactobacillaceae</taxon>
        <taxon>Lactiplantibacillus</taxon>
    </lineage>
</organism>
<evidence type="ECO:0000256" key="7">
    <source>
        <dbReference type="SAM" id="Phobius"/>
    </source>
</evidence>
<feature type="transmembrane region" description="Helical" evidence="7">
    <location>
        <begin position="139"/>
        <end position="160"/>
    </location>
</feature>
<dbReference type="InterPro" id="IPR011701">
    <property type="entry name" value="MFS"/>
</dbReference>
<dbReference type="GO" id="GO:0022857">
    <property type="term" value="F:transmembrane transporter activity"/>
    <property type="evidence" value="ECO:0007669"/>
    <property type="project" value="InterPro"/>
</dbReference>
<evidence type="ECO:0000256" key="5">
    <source>
        <dbReference type="ARBA" id="ARBA00022989"/>
    </source>
</evidence>
<feature type="domain" description="Major facilitator superfamily (MFS) profile" evidence="8">
    <location>
        <begin position="1"/>
        <end position="168"/>
    </location>
</feature>
<dbReference type="GO" id="GO:0005886">
    <property type="term" value="C:plasma membrane"/>
    <property type="evidence" value="ECO:0007669"/>
    <property type="project" value="UniProtKB-SubCell"/>
</dbReference>
<dbReference type="PROSITE" id="PS50850">
    <property type="entry name" value="MFS"/>
    <property type="match status" value="1"/>
</dbReference>
<gene>
    <name evidence="9" type="ORF">OOJ94_02200</name>
</gene>
<dbReference type="AlphaFoldDB" id="A0AAX6LAQ0"/>
<keyword evidence="5 7" id="KW-1133">Transmembrane helix</keyword>
<dbReference type="RefSeq" id="WP_269199588.1">
    <property type="nucleotide sequence ID" value="NZ_JAGXBV010000007.1"/>
</dbReference>
<evidence type="ECO:0000256" key="4">
    <source>
        <dbReference type="ARBA" id="ARBA00022692"/>
    </source>
</evidence>
<feature type="transmembrane region" description="Helical" evidence="7">
    <location>
        <begin position="25"/>
        <end position="45"/>
    </location>
</feature>
<reference evidence="9" key="1">
    <citation type="submission" date="2022-11" db="EMBL/GenBank/DDBJ databases">
        <authorList>
            <person name="Wang Z."/>
        </authorList>
    </citation>
    <scope>NUCLEOTIDE SEQUENCE</scope>
    <source>
        <strain evidence="9">P2000</strain>
    </source>
</reference>
<keyword evidence="6 7" id="KW-0472">Membrane</keyword>
<dbReference type="Pfam" id="PF07690">
    <property type="entry name" value="MFS_1"/>
    <property type="match status" value="1"/>
</dbReference>
<accession>A0AAX6LAQ0</accession>